<feature type="signal peptide" evidence="1">
    <location>
        <begin position="1"/>
        <end position="22"/>
    </location>
</feature>
<feature type="domain" description="DUF4709" evidence="2">
    <location>
        <begin position="305"/>
        <end position="413"/>
    </location>
</feature>
<keyword evidence="1" id="KW-0732">Signal</keyword>
<dbReference type="AlphaFoldDB" id="A0A9B0GRJ0"/>
<evidence type="ECO:0000256" key="1">
    <source>
        <dbReference type="SAM" id="SignalP"/>
    </source>
</evidence>
<protein>
    <submittedName>
        <fullName evidence="4">Uncharacterized protein LOC101375574</fullName>
    </submittedName>
</protein>
<dbReference type="RefSeq" id="XP_004404053.1">
    <property type="nucleotide sequence ID" value="XM_004403996.1"/>
</dbReference>
<proteinExistence type="predicted"/>
<organism evidence="3 4">
    <name type="scientific">Odobenus rosmarus divergens</name>
    <name type="common">Pacific walrus</name>
    <dbReference type="NCBI Taxonomy" id="9708"/>
    <lineage>
        <taxon>Eukaryota</taxon>
        <taxon>Metazoa</taxon>
        <taxon>Chordata</taxon>
        <taxon>Craniata</taxon>
        <taxon>Vertebrata</taxon>
        <taxon>Euteleostomi</taxon>
        <taxon>Mammalia</taxon>
        <taxon>Eutheria</taxon>
        <taxon>Laurasiatheria</taxon>
        <taxon>Carnivora</taxon>
        <taxon>Caniformia</taxon>
        <taxon>Pinnipedia</taxon>
        <taxon>Odobenidae</taxon>
        <taxon>Odobenus</taxon>
    </lineage>
</organism>
<feature type="chain" id="PRO_5038438007" evidence="1">
    <location>
        <begin position="23"/>
        <end position="557"/>
    </location>
</feature>
<dbReference type="InterPro" id="IPR040119">
    <property type="entry name" value="C10orf67-like"/>
</dbReference>
<evidence type="ECO:0000259" key="2">
    <source>
        <dbReference type="Pfam" id="PF15821"/>
    </source>
</evidence>
<gene>
    <name evidence="4" type="primary">LOC101375574</name>
</gene>
<dbReference type="Pfam" id="PF15821">
    <property type="entry name" value="DUF4709"/>
    <property type="match status" value="1"/>
</dbReference>
<dbReference type="InterPro" id="IPR031651">
    <property type="entry name" value="DUF4709"/>
</dbReference>
<evidence type="ECO:0000313" key="3">
    <source>
        <dbReference type="Proteomes" id="UP000245340"/>
    </source>
</evidence>
<dbReference type="PANTHER" id="PTHR22382">
    <property type="entry name" value="RIKEN CDNA 4921504E06 GENE"/>
    <property type="match status" value="1"/>
</dbReference>
<sequence>MTSCLGFLGIVWCGTLQQNTLAALSGQNDSARCSVNAGCLNKGTTDASVNFSLPAPTPSARGIVLVLWEEWERLEYGGSSGFRAEFGAGQAAIYKPTEGPPLSSLHSSQETNDKQANYVIKKLVPCREQNGVSHVKQGPMSSSDASRKGFWQQAVNLFRPNPSMSGHLKKATATEDSARWISEQNQDPCLLEHQKQAVPRADPDQTEALSQLRTPRLTLCLASQYWVMGHVVRPVISMGMSPLLHFFGYEMSTFIRSDYVHHITRVADISEAGSCGKFDQIDEERASGKLAFFLLFEMPIIKGLLNISDDLKIGFFCTDHATQTDYSEILPLKELSSSTEKLIQIIRSLQVDFGFLKQLLQLKFEDRLKEESFNLFTALHDRILTIEKHYQENEDIIRKCYNQQLADAIAVIKGMYKWPFRIQDGVQAPLLGLCLPGRGDPGPFGSPGSFCCSFQTLKPARDVEVFQLLDILSSAALLDFNSSCECVELDGWFTSVIGGVWWRKSMREFTGWKLLKMRSTSMGQRLEASTTSPGAAPSQLLVMFTNPQLSECSHLGL</sequence>
<reference evidence="4" key="1">
    <citation type="submission" date="2025-08" db="UniProtKB">
        <authorList>
            <consortium name="RefSeq"/>
        </authorList>
    </citation>
    <scope>IDENTIFICATION</scope>
</reference>
<keyword evidence="3" id="KW-1185">Reference proteome</keyword>
<accession>A0A9B0GRJ0</accession>
<name>A0A9B0GRJ0_ODORO</name>
<dbReference type="Proteomes" id="UP000245340">
    <property type="component" value="Unplaced"/>
</dbReference>
<evidence type="ECO:0000313" key="4">
    <source>
        <dbReference type="RefSeq" id="XP_004404053.1"/>
    </source>
</evidence>
<dbReference type="PANTHER" id="PTHR22382:SF7">
    <property type="entry name" value="RIKEN CDNA 4921504E06 GENE"/>
    <property type="match status" value="1"/>
</dbReference>